<protein>
    <submittedName>
        <fullName evidence="1">Uncharacterized protein</fullName>
    </submittedName>
</protein>
<sequence length="71" mass="8012">MPSYLSDRVDYHYTDARSGKTAYGEVMRIDSRPGEDMFELSGSARVPTLSHSPHSSEIAKPRDFPQARCFC</sequence>
<name>A0A3S5BZJ4_9PLAT</name>
<accession>A0A3S5BZJ4</accession>
<proteinExistence type="predicted"/>
<evidence type="ECO:0000313" key="2">
    <source>
        <dbReference type="Proteomes" id="UP000784294"/>
    </source>
</evidence>
<comment type="caution">
    <text evidence="1">The sequence shown here is derived from an EMBL/GenBank/DDBJ whole genome shotgun (WGS) entry which is preliminary data.</text>
</comment>
<evidence type="ECO:0000313" key="1">
    <source>
        <dbReference type="EMBL" id="VEL26110.1"/>
    </source>
</evidence>
<organism evidence="1 2">
    <name type="scientific">Protopolystoma xenopodis</name>
    <dbReference type="NCBI Taxonomy" id="117903"/>
    <lineage>
        <taxon>Eukaryota</taxon>
        <taxon>Metazoa</taxon>
        <taxon>Spiralia</taxon>
        <taxon>Lophotrochozoa</taxon>
        <taxon>Platyhelminthes</taxon>
        <taxon>Monogenea</taxon>
        <taxon>Polyopisthocotylea</taxon>
        <taxon>Polystomatidea</taxon>
        <taxon>Polystomatidae</taxon>
        <taxon>Protopolystoma</taxon>
    </lineage>
</organism>
<dbReference type="AlphaFoldDB" id="A0A3S5BZJ4"/>
<dbReference type="Proteomes" id="UP000784294">
    <property type="component" value="Unassembled WGS sequence"/>
</dbReference>
<keyword evidence="2" id="KW-1185">Reference proteome</keyword>
<reference evidence="1" key="1">
    <citation type="submission" date="2018-11" db="EMBL/GenBank/DDBJ databases">
        <authorList>
            <consortium name="Pathogen Informatics"/>
        </authorList>
    </citation>
    <scope>NUCLEOTIDE SEQUENCE</scope>
</reference>
<dbReference type="EMBL" id="CAAALY010078172">
    <property type="protein sequence ID" value="VEL26110.1"/>
    <property type="molecule type" value="Genomic_DNA"/>
</dbReference>
<gene>
    <name evidence="1" type="ORF">PXEA_LOCUS19550</name>
</gene>